<evidence type="ECO:0000256" key="3">
    <source>
        <dbReference type="ARBA" id="ARBA00023015"/>
    </source>
</evidence>
<dbReference type="Gene3D" id="1.10.8.60">
    <property type="match status" value="1"/>
</dbReference>
<dbReference type="SUPFAM" id="SSF52172">
    <property type="entry name" value="CheY-like"/>
    <property type="match status" value="1"/>
</dbReference>
<dbReference type="AlphaFoldDB" id="A0A0F9LMP2"/>
<evidence type="ECO:0000313" key="6">
    <source>
        <dbReference type="EMBL" id="KKM88441.1"/>
    </source>
</evidence>
<keyword evidence="4" id="KW-0804">Transcription</keyword>
<accession>A0A0F9LMP2</accession>
<dbReference type="CDD" id="cd00009">
    <property type="entry name" value="AAA"/>
    <property type="match status" value="1"/>
</dbReference>
<evidence type="ECO:0000259" key="5">
    <source>
        <dbReference type="PROSITE" id="PS50045"/>
    </source>
</evidence>
<dbReference type="InterPro" id="IPR002197">
    <property type="entry name" value="HTH_Fis"/>
</dbReference>
<comment type="caution">
    <text evidence="6">The sequence shown here is derived from an EMBL/GenBank/DDBJ whole genome shotgun (WGS) entry which is preliminary data.</text>
</comment>
<dbReference type="Pfam" id="PF25601">
    <property type="entry name" value="AAA_lid_14"/>
    <property type="match status" value="1"/>
</dbReference>
<dbReference type="InterPro" id="IPR058031">
    <property type="entry name" value="AAA_lid_NorR"/>
</dbReference>
<reference evidence="6" key="1">
    <citation type="journal article" date="2015" name="Nature">
        <title>Complex archaea that bridge the gap between prokaryotes and eukaryotes.</title>
        <authorList>
            <person name="Spang A."/>
            <person name="Saw J.H."/>
            <person name="Jorgensen S.L."/>
            <person name="Zaremba-Niedzwiedzka K."/>
            <person name="Martijn J."/>
            <person name="Lind A.E."/>
            <person name="van Eijk R."/>
            <person name="Schleper C."/>
            <person name="Guy L."/>
            <person name="Ettema T.J."/>
        </authorList>
    </citation>
    <scope>NUCLEOTIDE SEQUENCE</scope>
</reference>
<keyword evidence="2" id="KW-0067">ATP-binding</keyword>
<gene>
    <name evidence="6" type="ORF">LCGC14_1258740</name>
</gene>
<dbReference type="GO" id="GO:0043565">
    <property type="term" value="F:sequence-specific DNA binding"/>
    <property type="evidence" value="ECO:0007669"/>
    <property type="project" value="InterPro"/>
</dbReference>
<dbReference type="PROSITE" id="PS50045">
    <property type="entry name" value="SIGMA54_INTERACT_4"/>
    <property type="match status" value="1"/>
</dbReference>
<dbReference type="Gene3D" id="3.40.50.300">
    <property type="entry name" value="P-loop containing nucleotide triphosphate hydrolases"/>
    <property type="match status" value="1"/>
</dbReference>
<dbReference type="PANTHER" id="PTHR32071">
    <property type="entry name" value="TRANSCRIPTIONAL REGULATORY PROTEIN"/>
    <property type="match status" value="1"/>
</dbReference>
<sequence>MYNLSHLRQPSIYLGGLVNYTAVRNRVQKLFMEKQLLLLSSGEETVSHVRKTLEPLKYRITVKKKLSTGLKAMTGNELVLLDMPDSVKALREIKSYCPEATVLVAAEHDQASLALDDGAYHFLKKPIRAHELRSVVKNAQQSISMRSKLDHLRGFGPPKLILGMGASIKNVIRQIKRAASKDISVLIVGENGSGKMLVADAIHRMSARRLETFFVASECSGGGLFEALVGDKKIPGGLLAAEGGIIVYKDLHGLSVDEQKKVAEHMKNGLPLPGDSKADVRVLATTESYKKGWPFSGRFRSIIHLPTLRERKEDIAPLAGNFIKETAELLNGDEKTLSSEALKALKGHNWPGNVGELKNTVRRAYLLCRGKTIEPCHISTEDGSTYCTIKDFFDAKLTKYIRNLVKVGKSGLYGTVMDEVEKTLIELVLRETGGNQVKTSNTLGITRTTLRTKMRNYGLNGSGSSRKK</sequence>
<dbReference type="PRINTS" id="PR01590">
    <property type="entry name" value="HTHFIS"/>
</dbReference>
<dbReference type="Pfam" id="PF02954">
    <property type="entry name" value="HTH_8"/>
    <property type="match status" value="1"/>
</dbReference>
<evidence type="ECO:0000256" key="4">
    <source>
        <dbReference type="ARBA" id="ARBA00023163"/>
    </source>
</evidence>
<dbReference type="SUPFAM" id="SSF52540">
    <property type="entry name" value="P-loop containing nucleoside triphosphate hydrolases"/>
    <property type="match status" value="1"/>
</dbReference>
<dbReference type="InterPro" id="IPR011006">
    <property type="entry name" value="CheY-like_superfamily"/>
</dbReference>
<name>A0A0F9LMP2_9ZZZZ</name>
<dbReference type="Gene3D" id="3.40.50.2300">
    <property type="match status" value="1"/>
</dbReference>
<dbReference type="Pfam" id="PF00158">
    <property type="entry name" value="Sigma54_activat"/>
    <property type="match status" value="1"/>
</dbReference>
<feature type="domain" description="Sigma-54 factor interaction" evidence="5">
    <location>
        <begin position="161"/>
        <end position="366"/>
    </location>
</feature>
<dbReference type="EMBL" id="LAZR01006958">
    <property type="protein sequence ID" value="KKM88441.1"/>
    <property type="molecule type" value="Genomic_DNA"/>
</dbReference>
<dbReference type="InterPro" id="IPR002078">
    <property type="entry name" value="Sigma_54_int"/>
</dbReference>
<protein>
    <recommendedName>
        <fullName evidence="5">Sigma-54 factor interaction domain-containing protein</fullName>
    </recommendedName>
</protein>
<dbReference type="InterPro" id="IPR027417">
    <property type="entry name" value="P-loop_NTPase"/>
</dbReference>
<dbReference type="SUPFAM" id="SSF46689">
    <property type="entry name" value="Homeodomain-like"/>
    <property type="match status" value="1"/>
</dbReference>
<keyword evidence="3" id="KW-0805">Transcription regulation</keyword>
<evidence type="ECO:0000256" key="2">
    <source>
        <dbReference type="ARBA" id="ARBA00022840"/>
    </source>
</evidence>
<dbReference type="GO" id="GO:0005524">
    <property type="term" value="F:ATP binding"/>
    <property type="evidence" value="ECO:0007669"/>
    <property type="project" value="UniProtKB-KW"/>
</dbReference>
<organism evidence="6">
    <name type="scientific">marine sediment metagenome</name>
    <dbReference type="NCBI Taxonomy" id="412755"/>
    <lineage>
        <taxon>unclassified sequences</taxon>
        <taxon>metagenomes</taxon>
        <taxon>ecological metagenomes</taxon>
    </lineage>
</organism>
<proteinExistence type="predicted"/>
<dbReference type="Gene3D" id="1.10.10.60">
    <property type="entry name" value="Homeodomain-like"/>
    <property type="match status" value="1"/>
</dbReference>
<dbReference type="GO" id="GO:0006355">
    <property type="term" value="P:regulation of DNA-templated transcription"/>
    <property type="evidence" value="ECO:0007669"/>
    <property type="project" value="InterPro"/>
</dbReference>
<dbReference type="InterPro" id="IPR009057">
    <property type="entry name" value="Homeodomain-like_sf"/>
</dbReference>
<evidence type="ECO:0000256" key="1">
    <source>
        <dbReference type="ARBA" id="ARBA00022741"/>
    </source>
</evidence>
<keyword evidence="1" id="KW-0547">Nucleotide-binding</keyword>